<evidence type="ECO:0000313" key="9">
    <source>
        <dbReference type="Proteomes" id="UP000614058"/>
    </source>
</evidence>
<comment type="function">
    <text evidence="6">Bidirectionally degrades single-stranded DNA into large acid-insoluble oligonucleotides, which are then degraded further into small acid-soluble oligonucleotides.</text>
</comment>
<comment type="caution">
    <text evidence="8">The sequence shown here is derived from an EMBL/GenBank/DDBJ whole genome shotgun (WGS) entry which is preliminary data.</text>
</comment>
<gene>
    <name evidence="6 8" type="primary">xseB</name>
    <name evidence="8" type="ORF">JDW22_07220</name>
</gene>
<dbReference type="Proteomes" id="UP000614058">
    <property type="component" value="Unassembled WGS sequence"/>
</dbReference>
<organism evidence="8 9">
    <name type="scientific">Kingella bonacorsii</name>
    <dbReference type="NCBI Taxonomy" id="2796361"/>
    <lineage>
        <taxon>Bacteria</taxon>
        <taxon>Pseudomonadati</taxon>
        <taxon>Pseudomonadota</taxon>
        <taxon>Betaproteobacteria</taxon>
        <taxon>Neisseriales</taxon>
        <taxon>Neisseriaceae</taxon>
        <taxon>Kingella</taxon>
    </lineage>
</organism>
<evidence type="ECO:0000256" key="3">
    <source>
        <dbReference type="ARBA" id="ARBA00022722"/>
    </source>
</evidence>
<keyword evidence="2 6" id="KW-0963">Cytoplasm</keyword>
<comment type="similarity">
    <text evidence="1 6">Belongs to the XseB family.</text>
</comment>
<keyword evidence="9" id="KW-1185">Reference proteome</keyword>
<evidence type="ECO:0000256" key="1">
    <source>
        <dbReference type="ARBA" id="ARBA00009998"/>
    </source>
</evidence>
<evidence type="ECO:0000256" key="4">
    <source>
        <dbReference type="ARBA" id="ARBA00022801"/>
    </source>
</evidence>
<dbReference type="PANTHER" id="PTHR34137:SF1">
    <property type="entry name" value="EXODEOXYRIBONUCLEASE 7 SMALL SUBUNIT"/>
    <property type="match status" value="1"/>
</dbReference>
<reference evidence="8 9" key="1">
    <citation type="journal article" date="2021" name="Pathogens">
        <title>Isolation and Characterization of Kingella bonacorsii sp. nov., A Novel Kingella Species Detected in a Stable Periodontitis Subject.</title>
        <authorList>
            <person name="Antezack A."/>
            <person name="Boxberger M."/>
            <person name="Rolland C."/>
            <person name="Monnet-Corti V."/>
            <person name="La Scola B."/>
        </authorList>
    </citation>
    <scope>NUCLEOTIDE SEQUENCE [LARGE SCALE GENOMIC DNA]</scope>
    <source>
        <strain evidence="8 9">Marseille-Q4569</strain>
    </source>
</reference>
<dbReference type="GO" id="GO:0008855">
    <property type="term" value="F:exodeoxyribonuclease VII activity"/>
    <property type="evidence" value="ECO:0007669"/>
    <property type="project" value="UniProtKB-EC"/>
</dbReference>
<comment type="subcellular location">
    <subcellularLocation>
        <location evidence="6">Cytoplasm</location>
    </subcellularLocation>
</comment>
<dbReference type="Pfam" id="PF02609">
    <property type="entry name" value="Exonuc_VII_S"/>
    <property type="match status" value="1"/>
</dbReference>
<dbReference type="InterPro" id="IPR003761">
    <property type="entry name" value="Exonuc_VII_S"/>
</dbReference>
<dbReference type="EMBL" id="JAEHNZ010000002">
    <property type="protein sequence ID" value="MBK0396369.1"/>
    <property type="molecule type" value="Genomic_DNA"/>
</dbReference>
<dbReference type="EC" id="3.1.11.6" evidence="6"/>
<sequence length="104" mass="11750">MRFQAASKCRQPENQSTPLSLSLIPPRPIMAKKSPPKTFEDAIARLEAITQSMQNNAQPLEEALENYAEGVELVRYCQQKLAAVEQKIQVLDHGDLKDWELEGE</sequence>
<dbReference type="NCBIfam" id="TIGR01280">
    <property type="entry name" value="xseB"/>
    <property type="match status" value="1"/>
</dbReference>
<evidence type="ECO:0000256" key="5">
    <source>
        <dbReference type="ARBA" id="ARBA00022839"/>
    </source>
</evidence>
<dbReference type="InterPro" id="IPR037004">
    <property type="entry name" value="Exonuc_VII_ssu_sf"/>
</dbReference>
<dbReference type="SUPFAM" id="SSF116842">
    <property type="entry name" value="XseB-like"/>
    <property type="match status" value="1"/>
</dbReference>
<evidence type="ECO:0000256" key="2">
    <source>
        <dbReference type="ARBA" id="ARBA00022490"/>
    </source>
</evidence>
<accession>A0ABS1BSY6</accession>
<dbReference type="Gene3D" id="1.10.287.1040">
    <property type="entry name" value="Exonuclease VII, small subunit"/>
    <property type="match status" value="1"/>
</dbReference>
<dbReference type="PANTHER" id="PTHR34137">
    <property type="entry name" value="EXODEOXYRIBONUCLEASE 7 SMALL SUBUNIT"/>
    <property type="match status" value="1"/>
</dbReference>
<evidence type="ECO:0000256" key="6">
    <source>
        <dbReference type="HAMAP-Rule" id="MF_00337"/>
    </source>
</evidence>
<proteinExistence type="inferred from homology"/>
<keyword evidence="3 6" id="KW-0540">Nuclease</keyword>
<name>A0ABS1BSY6_9NEIS</name>
<keyword evidence="4 6" id="KW-0378">Hydrolase</keyword>
<comment type="subunit">
    <text evidence="6">Heterooligomer composed of large and small subunits.</text>
</comment>
<feature type="region of interest" description="Disordered" evidence="7">
    <location>
        <begin position="1"/>
        <end position="31"/>
    </location>
</feature>
<evidence type="ECO:0000313" key="8">
    <source>
        <dbReference type="EMBL" id="MBK0396369.1"/>
    </source>
</evidence>
<dbReference type="HAMAP" id="MF_00337">
    <property type="entry name" value="Exonuc_7_S"/>
    <property type="match status" value="1"/>
</dbReference>
<comment type="catalytic activity">
    <reaction evidence="6">
        <text>Exonucleolytic cleavage in either 5'- to 3'- or 3'- to 5'-direction to yield nucleoside 5'-phosphates.</text>
        <dbReference type="EC" id="3.1.11.6"/>
    </reaction>
</comment>
<evidence type="ECO:0000256" key="7">
    <source>
        <dbReference type="SAM" id="MobiDB-lite"/>
    </source>
</evidence>
<keyword evidence="5 6" id="KW-0269">Exonuclease</keyword>
<protein>
    <recommendedName>
        <fullName evidence="6">Exodeoxyribonuclease 7 small subunit</fullName>
        <ecNumber evidence="6">3.1.11.6</ecNumber>
    </recommendedName>
    <alternativeName>
        <fullName evidence="6">Exodeoxyribonuclease VII small subunit</fullName>
        <shortName evidence="6">Exonuclease VII small subunit</shortName>
    </alternativeName>
</protein>